<dbReference type="SUPFAM" id="SSF53187">
    <property type="entry name" value="Zn-dependent exopeptidases"/>
    <property type="match status" value="1"/>
</dbReference>
<keyword evidence="9" id="KW-0326">Glycosidase</keyword>
<comment type="caution">
    <text evidence="9">The sequence shown here is derived from an EMBL/GenBank/DDBJ whole genome shotgun (WGS) entry which is preliminary data.</text>
</comment>
<comment type="cofactor">
    <cofactor evidence="8">
        <name>a divalent metal cation</name>
        <dbReference type="ChEBI" id="CHEBI:60240"/>
    </cofactor>
    <text evidence="8">Binds 2 divalent metal cations per subunit.</text>
</comment>
<name>S0FLZ0_RUMCE</name>
<dbReference type="PATRIC" id="fig|1195236.3.peg.1052"/>
<protein>
    <submittedName>
        <fullName evidence="9">Peptidase M42 family protein</fullName>
        <ecNumber evidence="9">3.2.1.4</ecNumber>
    </submittedName>
</protein>
<dbReference type="PIRSF" id="PIRSF001123">
    <property type="entry name" value="PepA_GA"/>
    <property type="match status" value="1"/>
</dbReference>
<dbReference type="GO" id="GO:0006508">
    <property type="term" value="P:proteolysis"/>
    <property type="evidence" value="ECO:0007669"/>
    <property type="project" value="UniProtKB-KW"/>
</dbReference>
<dbReference type="GO" id="GO:0004177">
    <property type="term" value="F:aminopeptidase activity"/>
    <property type="evidence" value="ECO:0007669"/>
    <property type="project" value="UniProtKB-UniRule"/>
</dbReference>
<dbReference type="PANTHER" id="PTHR32481">
    <property type="entry name" value="AMINOPEPTIDASE"/>
    <property type="match status" value="1"/>
</dbReference>
<keyword evidence="2" id="KW-0031">Aminopeptidase</keyword>
<feature type="binding site" evidence="8">
    <location>
        <position position="230"/>
    </location>
    <ligand>
        <name>Zn(2+)</name>
        <dbReference type="ChEBI" id="CHEBI:29105"/>
        <label>1</label>
    </ligand>
</feature>
<feature type="binding site" evidence="8">
    <location>
        <position position="175"/>
    </location>
    <ligand>
        <name>Zn(2+)</name>
        <dbReference type="ChEBI" id="CHEBI:29105"/>
        <label>2</label>
    </ligand>
</feature>
<evidence type="ECO:0000313" key="10">
    <source>
        <dbReference type="Proteomes" id="UP000014155"/>
    </source>
</evidence>
<evidence type="ECO:0000256" key="3">
    <source>
        <dbReference type="ARBA" id="ARBA00022670"/>
    </source>
</evidence>
<dbReference type="InterPro" id="IPR051464">
    <property type="entry name" value="Peptidase_M42_aminopept"/>
</dbReference>
<dbReference type="Gene3D" id="3.40.630.10">
    <property type="entry name" value="Zn peptidases"/>
    <property type="match status" value="1"/>
</dbReference>
<keyword evidence="5 9" id="KW-0378">Hydrolase</keyword>
<keyword evidence="3" id="KW-0645">Protease</keyword>
<dbReference type="STRING" id="1195236.CTER_0755"/>
<dbReference type="RefSeq" id="WP_004624135.1">
    <property type="nucleotide sequence ID" value="NZ_AORV01000021.1"/>
</dbReference>
<feature type="binding site" evidence="8">
    <location>
        <position position="314"/>
    </location>
    <ligand>
        <name>Zn(2+)</name>
        <dbReference type="ChEBI" id="CHEBI:29105"/>
        <label>2</label>
    </ligand>
</feature>
<evidence type="ECO:0000256" key="5">
    <source>
        <dbReference type="ARBA" id="ARBA00022801"/>
    </source>
</evidence>
<dbReference type="GO" id="GO:0046872">
    <property type="term" value="F:metal ion binding"/>
    <property type="evidence" value="ECO:0007669"/>
    <property type="project" value="UniProtKB-UniRule"/>
</dbReference>
<evidence type="ECO:0000256" key="8">
    <source>
        <dbReference type="PIRSR" id="PIRSR001123-2"/>
    </source>
</evidence>
<proteinExistence type="inferred from homology"/>
<dbReference type="EC" id="3.2.1.4" evidence="9"/>
<evidence type="ECO:0000256" key="4">
    <source>
        <dbReference type="ARBA" id="ARBA00022723"/>
    </source>
</evidence>
<dbReference type="Gene3D" id="2.40.30.40">
    <property type="entry name" value="Peptidase M42, domain 2"/>
    <property type="match status" value="1"/>
</dbReference>
<comment type="similarity">
    <text evidence="1 6">Belongs to the peptidase M42 family.</text>
</comment>
<organism evidence="9 10">
    <name type="scientific">Ruminiclostridium cellobioparum subsp. termitidis CT1112</name>
    <dbReference type="NCBI Taxonomy" id="1195236"/>
    <lineage>
        <taxon>Bacteria</taxon>
        <taxon>Bacillati</taxon>
        <taxon>Bacillota</taxon>
        <taxon>Clostridia</taxon>
        <taxon>Eubacteriales</taxon>
        <taxon>Oscillospiraceae</taxon>
        <taxon>Ruminiclostridium</taxon>
    </lineage>
</organism>
<dbReference type="eggNOG" id="COG1363">
    <property type="taxonomic scope" value="Bacteria"/>
</dbReference>
<evidence type="ECO:0000256" key="1">
    <source>
        <dbReference type="ARBA" id="ARBA00006272"/>
    </source>
</evidence>
<dbReference type="Pfam" id="PF05343">
    <property type="entry name" value="Peptidase_M42"/>
    <property type="match status" value="1"/>
</dbReference>
<evidence type="ECO:0000313" key="9">
    <source>
        <dbReference type="EMBL" id="EMS73245.1"/>
    </source>
</evidence>
<dbReference type="EMBL" id="AORV01000021">
    <property type="protein sequence ID" value="EMS73245.1"/>
    <property type="molecule type" value="Genomic_DNA"/>
</dbReference>
<dbReference type="SUPFAM" id="SSF101821">
    <property type="entry name" value="Aminopeptidase/glucanase lid domain"/>
    <property type="match status" value="1"/>
</dbReference>
<sequence>MGIIQNLEYLSQLVAVPGYEKDAAEKCSVLFSDWCDQVRVDKFFNVICLKKGYNKAAKRLMITAHIDEIGFLVNSVDDKGFVGITNVGGIDSKILLAQEVIIHGRQDVVGIIGATPPHLLKAEDVGKAVKLRDIRIDTGLCGDELKKYVSVGDTVSLRSKFIKMNDQKVSGKAMDNRASIACMLEILRLLKDVNHENDLIFVASTQEETYLTGVMTASYALRPDAAIVIDTCHGDIPDLPKDVSSTPGKGPEISIGPNLQPRLVSKIFELGKENGIPFQKMVEAGDTGTEAWATQVSAAGIPTALLSIPIRYMHTAIETVNLEDIKYTARMVSEFAKLSSEQLGELLCL</sequence>
<keyword evidence="10" id="KW-1185">Reference proteome</keyword>
<accession>S0FLZ0</accession>
<feature type="active site" description="Proton acceptor" evidence="7">
    <location>
        <position position="207"/>
    </location>
</feature>
<dbReference type="AlphaFoldDB" id="S0FLZ0"/>
<feature type="binding site" evidence="8">
    <location>
        <position position="65"/>
    </location>
    <ligand>
        <name>Zn(2+)</name>
        <dbReference type="ChEBI" id="CHEBI:29105"/>
        <label>1</label>
    </ligand>
</feature>
<evidence type="ECO:0000256" key="6">
    <source>
        <dbReference type="PIRNR" id="PIRNR001123"/>
    </source>
</evidence>
<feature type="binding site" evidence="8">
    <location>
        <position position="208"/>
    </location>
    <ligand>
        <name>Zn(2+)</name>
        <dbReference type="ChEBI" id="CHEBI:29105"/>
        <label>2</label>
    </ligand>
</feature>
<feature type="binding site" evidence="8">
    <location>
        <position position="175"/>
    </location>
    <ligand>
        <name>Zn(2+)</name>
        <dbReference type="ChEBI" id="CHEBI:29105"/>
        <label>1</label>
    </ligand>
</feature>
<evidence type="ECO:0000256" key="2">
    <source>
        <dbReference type="ARBA" id="ARBA00022438"/>
    </source>
</evidence>
<gene>
    <name evidence="9" type="ORF">CTER_0755</name>
</gene>
<dbReference type="InterPro" id="IPR008007">
    <property type="entry name" value="Peptidase_M42"/>
</dbReference>
<evidence type="ECO:0000256" key="7">
    <source>
        <dbReference type="PIRSR" id="PIRSR001123-1"/>
    </source>
</evidence>
<reference evidence="9 10" key="1">
    <citation type="journal article" date="2013" name="Genome Announc.">
        <title>Draft Genome Sequence of the Cellulolytic, Mesophilic, Anaerobic Bacterium Clostridium termitidis Strain CT1112 (DSM 5398).</title>
        <authorList>
            <person name="Lal S."/>
            <person name="Ramachandran U."/>
            <person name="Zhang X."/>
            <person name="Munir R."/>
            <person name="Sparling R."/>
            <person name="Levin D.B."/>
        </authorList>
    </citation>
    <scope>NUCLEOTIDE SEQUENCE [LARGE SCALE GENOMIC DNA]</scope>
    <source>
        <strain evidence="9 10">CT1112</strain>
    </source>
</reference>
<dbReference type="Proteomes" id="UP000014155">
    <property type="component" value="Unassembled WGS sequence"/>
</dbReference>
<dbReference type="InterPro" id="IPR023367">
    <property type="entry name" value="Peptidase_M42_dom2"/>
</dbReference>
<keyword evidence="4 8" id="KW-0479">Metal-binding</keyword>
<dbReference type="PANTHER" id="PTHR32481:SF0">
    <property type="entry name" value="AMINOPEPTIDASE YPDE-RELATED"/>
    <property type="match status" value="1"/>
</dbReference>
<dbReference type="GO" id="GO:0008810">
    <property type="term" value="F:cellulase activity"/>
    <property type="evidence" value="ECO:0007669"/>
    <property type="project" value="UniProtKB-EC"/>
</dbReference>